<gene>
    <name evidence="1" type="ORF">LCY76_23450</name>
</gene>
<dbReference type="EMBL" id="JAIWJX010000004">
    <property type="protein sequence ID" value="MCK6259531.1"/>
    <property type="molecule type" value="Genomic_DNA"/>
</dbReference>
<sequence>MYIRKYLKLIVFLVVVLIVDLTFPTFIHSMNLSFPNHSHLRNLLPQWKLVEKEIGKPGEMKPGEVFYVSLPRNDLKVTVKGTPIRTGLALGGWVAFKQTMVMGDLVLVEKEIQPVMTELIHQGIQVSALHNHLLGETPRIMYLHIEGHGNPVQLAKAISSGLQLTTISKNTAVKSASFPIDKQKLDKILRHKGTVSNGVYHVSIPRLEKIMENGMEIPPAMGVATSINFQPTQNGKAAITGDFVLTATEVNPVVRALRMRGIEVTALHNHMLIENPRLFFLHFWANDDPFKLANALREALNKTHST</sequence>
<keyword evidence="2" id="KW-1185">Reference proteome</keyword>
<protein>
    <submittedName>
        <fullName evidence="1">DUF1259 domain-containing protein</fullName>
    </submittedName>
</protein>
<reference evidence="1" key="1">
    <citation type="submission" date="2021-09" db="EMBL/GenBank/DDBJ databases">
        <title>Genome analysis of Fictibacillus sp. KIGAM418 isolated from marine sediment.</title>
        <authorList>
            <person name="Seo M.-J."/>
            <person name="Cho E.-S."/>
            <person name="Hwang C.Y."/>
        </authorList>
    </citation>
    <scope>NUCLEOTIDE SEQUENCE</scope>
    <source>
        <strain evidence="1">KIGAM418</strain>
    </source>
</reference>
<dbReference type="Proteomes" id="UP001139011">
    <property type="component" value="Unassembled WGS sequence"/>
</dbReference>
<dbReference type="InterPro" id="IPR011094">
    <property type="entry name" value="Uncharacterised_LppY/LpqO"/>
</dbReference>
<comment type="caution">
    <text evidence="1">The sequence shown here is derived from an EMBL/GenBank/DDBJ whole genome shotgun (WGS) entry which is preliminary data.</text>
</comment>
<dbReference type="RefSeq" id="WP_248254896.1">
    <property type="nucleotide sequence ID" value="NZ_JAIWJX010000004.1"/>
</dbReference>
<dbReference type="Pfam" id="PF07485">
    <property type="entry name" value="DUF1529"/>
    <property type="match status" value="2"/>
</dbReference>
<evidence type="ECO:0000313" key="2">
    <source>
        <dbReference type="Proteomes" id="UP001139011"/>
    </source>
</evidence>
<evidence type="ECO:0000313" key="1">
    <source>
        <dbReference type="EMBL" id="MCK6259531.1"/>
    </source>
</evidence>
<name>A0A9X1XG43_9BACL</name>
<accession>A0A9X1XG43</accession>
<organism evidence="1 2">
    <name type="scientific">Fictibacillus marinisediminis</name>
    <dbReference type="NCBI Taxonomy" id="2878389"/>
    <lineage>
        <taxon>Bacteria</taxon>
        <taxon>Bacillati</taxon>
        <taxon>Bacillota</taxon>
        <taxon>Bacilli</taxon>
        <taxon>Bacillales</taxon>
        <taxon>Fictibacillaceae</taxon>
        <taxon>Fictibacillus</taxon>
    </lineage>
</organism>
<proteinExistence type="predicted"/>
<dbReference type="AlphaFoldDB" id="A0A9X1XG43"/>